<dbReference type="Pfam" id="PF01734">
    <property type="entry name" value="Patatin"/>
    <property type="match status" value="1"/>
</dbReference>
<evidence type="ECO:0000256" key="4">
    <source>
        <dbReference type="PROSITE-ProRule" id="PRU01161"/>
    </source>
</evidence>
<evidence type="ECO:0000313" key="8">
    <source>
        <dbReference type="Proteomes" id="UP000007383"/>
    </source>
</evidence>
<dbReference type="EMBL" id="CP003282">
    <property type="protein sequence ID" value="AFG38186.1"/>
    <property type="molecule type" value="Genomic_DNA"/>
</dbReference>
<dbReference type="KEGG" id="sfc:Spiaf_2138"/>
<feature type="domain" description="PNPLA" evidence="6">
    <location>
        <begin position="50"/>
        <end position="208"/>
    </location>
</feature>
<gene>
    <name evidence="7" type="ordered locus">Spiaf_2138</name>
</gene>
<dbReference type="AlphaFoldDB" id="H9UKZ3"/>
<reference evidence="8" key="1">
    <citation type="journal article" date="2013" name="Stand. Genomic Sci.">
        <title>Complete genome sequence of the halophilic bacterium Spirochaeta africana type strain (Z-7692(T)) from the alkaline Lake Magadi in the East African Rift.</title>
        <authorList>
            <person name="Liolos K."/>
            <person name="Abt B."/>
            <person name="Scheuner C."/>
            <person name="Teshima H."/>
            <person name="Held B."/>
            <person name="Lapidus A."/>
            <person name="Nolan M."/>
            <person name="Lucas S."/>
            <person name="Deshpande S."/>
            <person name="Cheng J.F."/>
            <person name="Tapia R."/>
            <person name="Goodwin L.A."/>
            <person name="Pitluck S."/>
            <person name="Pagani I."/>
            <person name="Ivanova N."/>
            <person name="Mavromatis K."/>
            <person name="Mikhailova N."/>
            <person name="Huntemann M."/>
            <person name="Pati A."/>
            <person name="Chen A."/>
            <person name="Palaniappan K."/>
            <person name="Land M."/>
            <person name="Rohde M."/>
            <person name="Tindall B.J."/>
            <person name="Detter J.C."/>
            <person name="Goker M."/>
            <person name="Bristow J."/>
            <person name="Eisen J.A."/>
            <person name="Markowitz V."/>
            <person name="Hugenholtz P."/>
            <person name="Woyke T."/>
            <person name="Klenk H.P."/>
            <person name="Kyrpides N.C."/>
        </authorList>
    </citation>
    <scope>NUCLEOTIDE SEQUENCE</scope>
    <source>
        <strain evidence="8">ATCC 700263 / DSM 8902 / Z-7692</strain>
    </source>
</reference>
<dbReference type="GO" id="GO:0016042">
    <property type="term" value="P:lipid catabolic process"/>
    <property type="evidence" value="ECO:0007669"/>
    <property type="project" value="UniProtKB-UniRule"/>
</dbReference>
<dbReference type="Gene3D" id="3.40.1090.10">
    <property type="entry name" value="Cytosolic phospholipase A2 catalytic domain"/>
    <property type="match status" value="1"/>
</dbReference>
<feature type="short sequence motif" description="GXGXXG" evidence="4">
    <location>
        <begin position="54"/>
        <end position="59"/>
    </location>
</feature>
<proteinExistence type="predicted"/>
<keyword evidence="1 4" id="KW-0378">Hydrolase</keyword>
<evidence type="ECO:0000256" key="1">
    <source>
        <dbReference type="ARBA" id="ARBA00022801"/>
    </source>
</evidence>
<accession>H9UKZ3</accession>
<feature type="active site" description="Proton acceptor" evidence="4">
    <location>
        <position position="195"/>
    </location>
</feature>
<evidence type="ECO:0000313" key="7">
    <source>
        <dbReference type="EMBL" id="AFG38186.1"/>
    </source>
</evidence>
<evidence type="ECO:0000256" key="5">
    <source>
        <dbReference type="SAM" id="SignalP"/>
    </source>
</evidence>
<dbReference type="eggNOG" id="COG1752">
    <property type="taxonomic scope" value="Bacteria"/>
</dbReference>
<dbReference type="Proteomes" id="UP000007383">
    <property type="component" value="Chromosome"/>
</dbReference>
<evidence type="ECO:0000259" key="6">
    <source>
        <dbReference type="PROSITE" id="PS51635"/>
    </source>
</evidence>
<feature type="active site" description="Nucleophile" evidence="4">
    <location>
        <position position="83"/>
    </location>
</feature>
<dbReference type="SUPFAM" id="SSF52151">
    <property type="entry name" value="FabD/lysophospholipase-like"/>
    <property type="match status" value="1"/>
</dbReference>
<feature type="short sequence motif" description="GXSXG" evidence="4">
    <location>
        <begin position="81"/>
        <end position="85"/>
    </location>
</feature>
<dbReference type="GO" id="GO:0016787">
    <property type="term" value="F:hydrolase activity"/>
    <property type="evidence" value="ECO:0007669"/>
    <property type="project" value="UniProtKB-UniRule"/>
</dbReference>
<feature type="chain" id="PRO_5003622791" evidence="5">
    <location>
        <begin position="21"/>
        <end position="294"/>
    </location>
</feature>
<organism evidence="7 8">
    <name type="scientific">Spirochaeta africana (strain ATCC 700263 / DSM 8902 / Z-7692)</name>
    <dbReference type="NCBI Taxonomy" id="889378"/>
    <lineage>
        <taxon>Bacteria</taxon>
        <taxon>Pseudomonadati</taxon>
        <taxon>Spirochaetota</taxon>
        <taxon>Spirochaetia</taxon>
        <taxon>Spirochaetales</taxon>
        <taxon>Spirochaetaceae</taxon>
        <taxon>Spirochaeta</taxon>
    </lineage>
</organism>
<dbReference type="PANTHER" id="PTHR14226:SF29">
    <property type="entry name" value="NEUROPATHY TARGET ESTERASE SWS"/>
    <property type="match status" value="1"/>
</dbReference>
<feature type="signal peptide" evidence="5">
    <location>
        <begin position="1"/>
        <end position="20"/>
    </location>
</feature>
<feature type="short sequence motif" description="DGA/G" evidence="4">
    <location>
        <begin position="195"/>
        <end position="197"/>
    </location>
</feature>
<dbReference type="PROSITE" id="PS51257">
    <property type="entry name" value="PROKAR_LIPOPROTEIN"/>
    <property type="match status" value="1"/>
</dbReference>
<keyword evidence="5" id="KW-0732">Signal</keyword>
<protein>
    <submittedName>
        <fullName evidence="7">Putative esterase of the alpha-beta hydrolase superfamily</fullName>
    </submittedName>
</protein>
<keyword evidence="3 4" id="KW-0443">Lipid metabolism</keyword>
<dbReference type="InterPro" id="IPR002641">
    <property type="entry name" value="PNPLA_dom"/>
</dbReference>
<dbReference type="InterPro" id="IPR016035">
    <property type="entry name" value="Acyl_Trfase/lysoPLipase"/>
</dbReference>
<dbReference type="PATRIC" id="fig|889378.3.peg.2124"/>
<sequence>MKRKSAILVAAFLFFVGCNGDFSSSGNSNNNGEASAESLGNDTIDGGTALVLGGGGAWGAAHIGVIEVLLENEIHFDFITGTSAGAIAGAFLSDGYSPSELREEFTQIKLLDLARPSLQGIGFFRIDPVVEYLSERLNTDRLEHLQIPVVVTATDIETGELVYYDQGPTGLLLAASMALPVIFDPAEYDGRFLADGGIINNLPIDAAKAAGADRIIAVNVAGSFSDTGLPEGRVEYANRVYNIMRQAMYSTDGADVYIEPDLSGIAGIDFEAYDEMIKLGREAALAVLEELKEL</sequence>
<name>H9UKZ3_SPIAZ</name>
<evidence type="ECO:0000256" key="3">
    <source>
        <dbReference type="ARBA" id="ARBA00023098"/>
    </source>
</evidence>
<dbReference type="InterPro" id="IPR050301">
    <property type="entry name" value="NTE"/>
</dbReference>
<keyword evidence="2 4" id="KW-0442">Lipid degradation</keyword>
<keyword evidence="8" id="KW-1185">Reference proteome</keyword>
<evidence type="ECO:0000256" key="2">
    <source>
        <dbReference type="ARBA" id="ARBA00022963"/>
    </source>
</evidence>
<dbReference type="HOGENOM" id="CLU_047251_4_2_12"/>
<dbReference type="PROSITE" id="PS51635">
    <property type="entry name" value="PNPLA"/>
    <property type="match status" value="1"/>
</dbReference>
<dbReference type="PANTHER" id="PTHR14226">
    <property type="entry name" value="NEUROPATHY TARGET ESTERASE/SWISS CHEESE D.MELANOGASTER"/>
    <property type="match status" value="1"/>
</dbReference>